<feature type="site" description="Transition state stabilizer" evidence="7">
    <location>
        <position position="23"/>
    </location>
</feature>
<dbReference type="SUPFAM" id="SSF53448">
    <property type="entry name" value="Nucleotide-diphospho-sugar transferases"/>
    <property type="match status" value="1"/>
</dbReference>
<dbReference type="EC" id="2.7.7.60" evidence="7"/>
<dbReference type="RefSeq" id="WP_142935460.1">
    <property type="nucleotide sequence ID" value="NZ_ML660174.1"/>
</dbReference>
<dbReference type="InterPro" id="IPR029044">
    <property type="entry name" value="Nucleotide-diphossugar_trans"/>
</dbReference>
<dbReference type="GO" id="GO:0050518">
    <property type="term" value="F:2-C-methyl-D-erythritol 4-phosphate cytidylyltransferase activity"/>
    <property type="evidence" value="ECO:0007669"/>
    <property type="project" value="UniProtKB-UniRule"/>
</dbReference>
<comment type="similarity">
    <text evidence="3 7">Belongs to the IspD/TarI cytidylyltransferase family. IspD subfamily.</text>
</comment>
<evidence type="ECO:0000256" key="4">
    <source>
        <dbReference type="ARBA" id="ARBA00022679"/>
    </source>
</evidence>
<dbReference type="InterPro" id="IPR034683">
    <property type="entry name" value="IspD/TarI"/>
</dbReference>
<dbReference type="PANTHER" id="PTHR32125">
    <property type="entry name" value="2-C-METHYL-D-ERYTHRITOL 4-PHOSPHATE CYTIDYLYLTRANSFERASE, CHLOROPLASTIC"/>
    <property type="match status" value="1"/>
</dbReference>
<dbReference type="Pfam" id="PF01128">
    <property type="entry name" value="IspD"/>
    <property type="match status" value="1"/>
</dbReference>
<keyword evidence="9" id="KW-1185">Reference proteome</keyword>
<comment type="catalytic activity">
    <reaction evidence="1 7">
        <text>2-C-methyl-D-erythritol 4-phosphate + CTP + H(+) = 4-CDP-2-C-methyl-D-erythritol + diphosphate</text>
        <dbReference type="Rhea" id="RHEA:13429"/>
        <dbReference type="ChEBI" id="CHEBI:15378"/>
        <dbReference type="ChEBI" id="CHEBI:33019"/>
        <dbReference type="ChEBI" id="CHEBI:37563"/>
        <dbReference type="ChEBI" id="CHEBI:57823"/>
        <dbReference type="ChEBI" id="CHEBI:58262"/>
        <dbReference type="EC" id="2.7.7.60"/>
    </reaction>
</comment>
<organism evidence="8 9">
    <name type="scientific">Aliikangiella coralliicola</name>
    <dbReference type="NCBI Taxonomy" id="2592383"/>
    <lineage>
        <taxon>Bacteria</taxon>
        <taxon>Pseudomonadati</taxon>
        <taxon>Pseudomonadota</taxon>
        <taxon>Gammaproteobacteria</taxon>
        <taxon>Oceanospirillales</taxon>
        <taxon>Pleioneaceae</taxon>
        <taxon>Aliikangiella</taxon>
    </lineage>
</organism>
<sequence length="240" mass="26611">MHQDLSSVSGVVAIVPAAGVGSRMGTDVPKQYLKLNNKTILDITLDKLLKFEPISLVVLVISPQDSHYTKLENIEHKNIVVIEGGEERSNSVHNALRYLFDSGLADDVPVMVHDAARPCITHEDLEKLYQSFQADQQACLLAAPVIDTLQSITPEKQVVNVVERDHLVRAFTPQMARFIDLNNSLGKAIDNRNMVTDEVSALTLSGHPVRVVLGRSDNIKITNTEDLPLAEFYLNKYENS</sequence>
<dbReference type="PROSITE" id="PS01295">
    <property type="entry name" value="ISPD"/>
    <property type="match status" value="1"/>
</dbReference>
<dbReference type="AlphaFoldDB" id="A0A545TSU8"/>
<dbReference type="Gene3D" id="3.90.550.10">
    <property type="entry name" value="Spore Coat Polysaccharide Biosynthesis Protein SpsA, Chain A"/>
    <property type="match status" value="1"/>
</dbReference>
<dbReference type="InterPro" id="IPR001228">
    <property type="entry name" value="IspD"/>
</dbReference>
<name>A0A545TSU8_9GAMM</name>
<dbReference type="FunFam" id="3.90.550.10:FF:000003">
    <property type="entry name" value="2-C-methyl-D-erythritol 4-phosphate cytidylyltransferase"/>
    <property type="match status" value="1"/>
</dbReference>
<feature type="site" description="Positions MEP for the nucleophilic attack" evidence="7">
    <location>
        <position position="220"/>
    </location>
</feature>
<dbReference type="GO" id="GO:0019288">
    <property type="term" value="P:isopentenyl diphosphate biosynthetic process, methylerythritol 4-phosphate pathway"/>
    <property type="evidence" value="ECO:0007669"/>
    <property type="project" value="UniProtKB-UniRule"/>
</dbReference>
<gene>
    <name evidence="7 8" type="primary">ispD</name>
    <name evidence="8" type="ORF">FLL46_26670</name>
</gene>
<evidence type="ECO:0000313" key="8">
    <source>
        <dbReference type="EMBL" id="TQV80303.1"/>
    </source>
</evidence>
<dbReference type="OrthoDB" id="9806837at2"/>
<reference evidence="8 9" key="1">
    <citation type="submission" date="2019-07" db="EMBL/GenBank/DDBJ databases">
        <title>Draft genome for Aliikangiella sp. M105.</title>
        <authorList>
            <person name="Wang G."/>
        </authorList>
    </citation>
    <scope>NUCLEOTIDE SEQUENCE [LARGE SCALE GENOMIC DNA]</scope>
    <source>
        <strain evidence="8 9">M105</strain>
    </source>
</reference>
<dbReference type="NCBIfam" id="TIGR00453">
    <property type="entry name" value="ispD"/>
    <property type="match status" value="1"/>
</dbReference>
<evidence type="ECO:0000313" key="9">
    <source>
        <dbReference type="Proteomes" id="UP000315439"/>
    </source>
</evidence>
<protein>
    <recommendedName>
        <fullName evidence="7">2-C-methyl-D-erythritol 4-phosphate cytidylyltransferase</fullName>
        <ecNumber evidence="7">2.7.7.60</ecNumber>
    </recommendedName>
    <alternativeName>
        <fullName evidence="7">4-diphosphocytidyl-2C-methyl-D-erythritol synthase</fullName>
    </alternativeName>
    <alternativeName>
        <fullName evidence="7">MEP cytidylyltransferase</fullName>
        <shortName evidence="7">MCT</shortName>
    </alternativeName>
</protein>
<accession>A0A545TSU8</accession>
<comment type="caution">
    <text evidence="8">The sequence shown here is derived from an EMBL/GenBank/DDBJ whole genome shotgun (WGS) entry which is preliminary data.</text>
</comment>
<dbReference type="EMBL" id="VIKS01000018">
    <property type="protein sequence ID" value="TQV80303.1"/>
    <property type="molecule type" value="Genomic_DNA"/>
</dbReference>
<evidence type="ECO:0000256" key="7">
    <source>
        <dbReference type="HAMAP-Rule" id="MF_00108"/>
    </source>
</evidence>
<evidence type="ECO:0000256" key="5">
    <source>
        <dbReference type="ARBA" id="ARBA00022695"/>
    </source>
</evidence>
<dbReference type="InterPro" id="IPR018294">
    <property type="entry name" value="ISPD_synthase_CS"/>
</dbReference>
<dbReference type="UniPathway" id="UPA00056">
    <property type="reaction ID" value="UER00093"/>
</dbReference>
<evidence type="ECO:0000256" key="3">
    <source>
        <dbReference type="ARBA" id="ARBA00009789"/>
    </source>
</evidence>
<dbReference type="CDD" id="cd02516">
    <property type="entry name" value="CDP-ME_synthetase"/>
    <property type="match status" value="1"/>
</dbReference>
<keyword evidence="5 7" id="KW-0548">Nucleotidyltransferase</keyword>
<dbReference type="HAMAP" id="MF_00108">
    <property type="entry name" value="IspD"/>
    <property type="match status" value="1"/>
</dbReference>
<comment type="pathway">
    <text evidence="2 7">Isoprenoid biosynthesis; isopentenyl diphosphate biosynthesis via DXP pathway; isopentenyl diphosphate from 1-deoxy-D-xylulose 5-phosphate: step 2/6.</text>
</comment>
<evidence type="ECO:0000256" key="6">
    <source>
        <dbReference type="ARBA" id="ARBA00023229"/>
    </source>
</evidence>
<comment type="function">
    <text evidence="7">Catalyzes the formation of 4-diphosphocytidyl-2-C-methyl-D-erythritol from CTP and 2-C-methyl-D-erythritol 4-phosphate (MEP).</text>
</comment>
<dbReference type="InterPro" id="IPR050088">
    <property type="entry name" value="IspD/TarI_cytidylyltransf_bact"/>
</dbReference>
<keyword evidence="4 7" id="KW-0808">Transferase</keyword>
<keyword evidence="6 7" id="KW-0414">Isoprene biosynthesis</keyword>
<dbReference type="PANTHER" id="PTHR32125:SF4">
    <property type="entry name" value="2-C-METHYL-D-ERYTHRITOL 4-PHOSPHATE CYTIDYLYLTRANSFERASE, CHLOROPLASTIC"/>
    <property type="match status" value="1"/>
</dbReference>
<dbReference type="Proteomes" id="UP000315439">
    <property type="component" value="Unassembled WGS sequence"/>
</dbReference>
<feature type="site" description="Positions MEP for the nucleophilic attack" evidence="7">
    <location>
        <position position="164"/>
    </location>
</feature>
<evidence type="ECO:0000256" key="1">
    <source>
        <dbReference type="ARBA" id="ARBA00001282"/>
    </source>
</evidence>
<proteinExistence type="inferred from homology"/>
<evidence type="ECO:0000256" key="2">
    <source>
        <dbReference type="ARBA" id="ARBA00004787"/>
    </source>
</evidence>
<feature type="site" description="Transition state stabilizer" evidence="7">
    <location>
        <position position="30"/>
    </location>
</feature>